<reference evidence="1 2" key="1">
    <citation type="submission" date="2019-02" db="EMBL/GenBank/DDBJ databases">
        <title>Genomic Encyclopedia of Archaeal and Bacterial Type Strains, Phase II (KMG-II): from individual species to whole genera.</title>
        <authorList>
            <person name="Goeker M."/>
        </authorList>
    </citation>
    <scope>NUCLEOTIDE SEQUENCE [LARGE SCALE GENOMIC DNA]</scope>
    <source>
        <strain evidence="1 2">DSM 18101</strain>
    </source>
</reference>
<dbReference type="Proteomes" id="UP000292958">
    <property type="component" value="Unassembled WGS sequence"/>
</dbReference>
<sequence>MVPVSPRSDLLPCSLVFAVGMLVFGVALTPDGGEPTLKRVSDGDFAQLLSLLKLFQLSELLLDRVPTIPDSRACSSALVQESVFAEIVLFFPSLSK</sequence>
<organism evidence="1 2">
    <name type="scientific">Edaphobacter modestus</name>
    <dbReference type="NCBI Taxonomy" id="388466"/>
    <lineage>
        <taxon>Bacteria</taxon>
        <taxon>Pseudomonadati</taxon>
        <taxon>Acidobacteriota</taxon>
        <taxon>Terriglobia</taxon>
        <taxon>Terriglobales</taxon>
        <taxon>Acidobacteriaceae</taxon>
        <taxon>Edaphobacter</taxon>
    </lineage>
</organism>
<accession>A0A4Q7YYE4</accession>
<keyword evidence="2" id="KW-1185">Reference proteome</keyword>
<protein>
    <submittedName>
        <fullName evidence="1">Uncharacterized protein</fullName>
    </submittedName>
</protein>
<dbReference type="AlphaFoldDB" id="A0A4Q7YYE4"/>
<comment type="caution">
    <text evidence="1">The sequence shown here is derived from an EMBL/GenBank/DDBJ whole genome shotgun (WGS) entry which is preliminary data.</text>
</comment>
<evidence type="ECO:0000313" key="2">
    <source>
        <dbReference type="Proteomes" id="UP000292958"/>
    </source>
</evidence>
<gene>
    <name evidence="1" type="ORF">BDD14_3827</name>
</gene>
<name>A0A4Q7YYE4_9BACT</name>
<evidence type="ECO:0000313" key="1">
    <source>
        <dbReference type="EMBL" id="RZU42271.1"/>
    </source>
</evidence>
<proteinExistence type="predicted"/>
<dbReference type="EMBL" id="SHKW01000001">
    <property type="protein sequence ID" value="RZU42271.1"/>
    <property type="molecule type" value="Genomic_DNA"/>
</dbReference>